<dbReference type="KEGG" id="hsc:HVS_14130"/>
<evidence type="ECO:0000313" key="6">
    <source>
        <dbReference type="EMBL" id="AUG58687.1"/>
    </source>
</evidence>
<dbReference type="Gene3D" id="2.60.120.10">
    <property type="entry name" value="Jelly Rolls"/>
    <property type="match status" value="1"/>
</dbReference>
<keyword evidence="1" id="KW-0805">Transcription regulation</keyword>
<dbReference type="EMBL" id="CP025197">
    <property type="protein sequence ID" value="AUG58687.1"/>
    <property type="molecule type" value="Genomic_DNA"/>
</dbReference>
<dbReference type="SMART" id="SM00100">
    <property type="entry name" value="cNMP"/>
    <property type="match status" value="1"/>
</dbReference>
<organism evidence="6 7">
    <name type="scientific">Acetivibrio saccincola</name>
    <dbReference type="NCBI Taxonomy" id="1677857"/>
    <lineage>
        <taxon>Bacteria</taxon>
        <taxon>Bacillati</taxon>
        <taxon>Bacillota</taxon>
        <taxon>Clostridia</taxon>
        <taxon>Eubacteriales</taxon>
        <taxon>Oscillospiraceae</taxon>
        <taxon>Acetivibrio</taxon>
    </lineage>
</organism>
<gene>
    <name evidence="6" type="ORF">HVS_14130</name>
</gene>
<dbReference type="PANTHER" id="PTHR24567">
    <property type="entry name" value="CRP FAMILY TRANSCRIPTIONAL REGULATORY PROTEIN"/>
    <property type="match status" value="1"/>
</dbReference>
<evidence type="ECO:0000313" key="7">
    <source>
        <dbReference type="Proteomes" id="UP000233534"/>
    </source>
</evidence>
<keyword evidence="2" id="KW-0238">DNA-binding</keyword>
<dbReference type="Proteomes" id="UP000233534">
    <property type="component" value="Chromosome"/>
</dbReference>
<proteinExistence type="predicted"/>
<dbReference type="AlphaFoldDB" id="A0A2K9E4P2"/>
<dbReference type="PANTHER" id="PTHR24567:SF58">
    <property type="entry name" value="CYCLIC AMP-BINDING REGULATORY PROTEIN"/>
    <property type="match status" value="1"/>
</dbReference>
<accession>A0A2K9E4P2</accession>
<name>A0A2K9E4P2_9FIRM</name>
<dbReference type="InterPro" id="IPR012318">
    <property type="entry name" value="HTH_CRP"/>
</dbReference>
<keyword evidence="3" id="KW-0804">Transcription</keyword>
<feature type="domain" description="Cyclic nucleotide-binding" evidence="4">
    <location>
        <begin position="16"/>
        <end position="139"/>
    </location>
</feature>
<dbReference type="GO" id="GO:0003700">
    <property type="term" value="F:DNA-binding transcription factor activity"/>
    <property type="evidence" value="ECO:0007669"/>
    <property type="project" value="TreeGrafter"/>
</dbReference>
<dbReference type="Pfam" id="PF00027">
    <property type="entry name" value="cNMP_binding"/>
    <property type="match status" value="1"/>
</dbReference>
<evidence type="ECO:0000256" key="3">
    <source>
        <dbReference type="ARBA" id="ARBA00023163"/>
    </source>
</evidence>
<dbReference type="InterPro" id="IPR014710">
    <property type="entry name" value="RmlC-like_jellyroll"/>
</dbReference>
<evidence type="ECO:0000259" key="5">
    <source>
        <dbReference type="PROSITE" id="PS51063"/>
    </source>
</evidence>
<dbReference type="CDD" id="cd00038">
    <property type="entry name" value="CAP_ED"/>
    <property type="match status" value="1"/>
</dbReference>
<dbReference type="PROSITE" id="PS50042">
    <property type="entry name" value="CNMP_BINDING_3"/>
    <property type="match status" value="1"/>
</dbReference>
<dbReference type="GO" id="GO:0005829">
    <property type="term" value="C:cytosol"/>
    <property type="evidence" value="ECO:0007669"/>
    <property type="project" value="TreeGrafter"/>
</dbReference>
<evidence type="ECO:0000259" key="4">
    <source>
        <dbReference type="PROSITE" id="PS50042"/>
    </source>
</evidence>
<dbReference type="RefSeq" id="WP_235827430.1">
    <property type="nucleotide sequence ID" value="NZ_CP025197.1"/>
</dbReference>
<dbReference type="InterPro" id="IPR000595">
    <property type="entry name" value="cNMP-bd_dom"/>
</dbReference>
<evidence type="ECO:0000256" key="1">
    <source>
        <dbReference type="ARBA" id="ARBA00023015"/>
    </source>
</evidence>
<dbReference type="InterPro" id="IPR018490">
    <property type="entry name" value="cNMP-bd_dom_sf"/>
</dbReference>
<evidence type="ECO:0000256" key="2">
    <source>
        <dbReference type="ARBA" id="ARBA00023125"/>
    </source>
</evidence>
<sequence>MKGTMINYEIIKKNELFKGIEDRDLKSILSCLSAKVSVYEKGEYVYMDGQSIHHIGILLKGQVVVLKEDENGNMNILSKISKGEMFGEALACAEMEISSVSVQAVEASEILLIDYKKIIRTCSSACIFHTKLIENMLKILAKKTIILNQKIEIISKRTIREKIMAFLTLQKSLANSNVFTIPYNREQLSNYLYVDRSALSRELGKMRDEGLIKFKKNRFEIIEH</sequence>
<dbReference type="PROSITE" id="PS51063">
    <property type="entry name" value="HTH_CRP_2"/>
    <property type="match status" value="1"/>
</dbReference>
<dbReference type="GO" id="GO:0003677">
    <property type="term" value="F:DNA binding"/>
    <property type="evidence" value="ECO:0007669"/>
    <property type="project" value="UniProtKB-KW"/>
</dbReference>
<dbReference type="Pfam" id="PF13545">
    <property type="entry name" value="HTH_Crp_2"/>
    <property type="match status" value="1"/>
</dbReference>
<dbReference type="InterPro" id="IPR050397">
    <property type="entry name" value="Env_Response_Regulators"/>
</dbReference>
<reference evidence="6 7" key="1">
    <citation type="submission" date="2017-12" db="EMBL/GenBank/DDBJ databases">
        <title>Complete genome sequence of Herbivorax saccincola GGR1, a novel Cellulosome-producing hydrolytic bacterium in a thermophilic biogas plant, established by Illumina and Nanopore MinION sequencing.</title>
        <authorList>
            <person name="Pechtl A."/>
            <person name="Ruckert C."/>
            <person name="Koeck D.E."/>
            <person name="Maus I."/>
            <person name="Winkler A."/>
            <person name="Kalinowski J."/>
            <person name="Puhler A."/>
            <person name="Schwarz W.W."/>
            <person name="Zverlov V.V."/>
            <person name="Schluter A."/>
            <person name="Liebl W."/>
        </authorList>
    </citation>
    <scope>NUCLEOTIDE SEQUENCE [LARGE SCALE GENOMIC DNA]</scope>
    <source>
        <strain evidence="7">SR1</strain>
    </source>
</reference>
<dbReference type="SUPFAM" id="SSF51206">
    <property type="entry name" value="cAMP-binding domain-like"/>
    <property type="match status" value="1"/>
</dbReference>
<feature type="domain" description="HTH crp-type" evidence="5">
    <location>
        <begin position="157"/>
        <end position="224"/>
    </location>
</feature>
<dbReference type="SUPFAM" id="SSF46785">
    <property type="entry name" value="Winged helix' DNA-binding domain"/>
    <property type="match status" value="1"/>
</dbReference>
<keyword evidence="7" id="KW-1185">Reference proteome</keyword>
<dbReference type="InterPro" id="IPR036390">
    <property type="entry name" value="WH_DNA-bd_sf"/>
</dbReference>
<protein>
    <submittedName>
        <fullName evidence="6">Transcriptional regulator FixK</fullName>
    </submittedName>
</protein>